<feature type="transmembrane region" description="Helical" evidence="1">
    <location>
        <begin position="14"/>
        <end position="37"/>
    </location>
</feature>
<keyword evidence="1" id="KW-0812">Transmembrane</keyword>
<organism evidence="2 3">
    <name type="scientific">Bordetella phage vB_BbrM_PHB04</name>
    <dbReference type="NCBI Taxonomy" id="2029657"/>
    <lineage>
        <taxon>Viruses</taxon>
        <taxon>Duplodnaviria</taxon>
        <taxon>Heunggongvirae</taxon>
        <taxon>Uroviricota</taxon>
        <taxon>Caudoviricetes</taxon>
        <taxon>Phabquatrovirus</taxon>
        <taxon>Phabquatrovirus PHB04</taxon>
    </lineage>
</organism>
<dbReference type="Proteomes" id="UP000228765">
    <property type="component" value="Segment"/>
</dbReference>
<keyword evidence="3" id="KW-1185">Reference proteome</keyword>
<name>A0A291L9Y2_9CAUD</name>
<dbReference type="EMBL" id="MF663786">
    <property type="protein sequence ID" value="ATI15679.1"/>
    <property type="molecule type" value="Genomic_DNA"/>
</dbReference>
<evidence type="ECO:0000313" key="2">
    <source>
        <dbReference type="EMBL" id="ATI15679.1"/>
    </source>
</evidence>
<keyword evidence="1" id="KW-1133">Transmembrane helix</keyword>
<dbReference type="GeneID" id="54982935"/>
<protein>
    <submittedName>
        <fullName evidence="2">Uncharacterized protein</fullName>
    </submittedName>
</protein>
<sequence length="75" mass="8551">MIEFAQSAAPWVGYAWMLLSVVLALAVAVLVAASLLFRAVKSIVGLTIVMQALREWHKAHPETSRKWRRWFEGRE</sequence>
<dbReference type="RefSeq" id="YP_009792727.1">
    <property type="nucleotide sequence ID" value="NC_047861.1"/>
</dbReference>
<proteinExistence type="predicted"/>
<reference evidence="2 3" key="1">
    <citation type="submission" date="2017-08" db="EMBL/GenBank/DDBJ databases">
        <title>Complete genome sequence of a novel bacteriophage infecting Bordetella bronchiseptica.</title>
        <authorList>
            <person name="Chen Y."/>
            <person name="Song J."/>
            <person name="Wu B."/>
        </authorList>
    </citation>
    <scope>NUCLEOTIDE SEQUENCE [LARGE SCALE GENOMIC DNA]</scope>
</reference>
<evidence type="ECO:0000256" key="1">
    <source>
        <dbReference type="SAM" id="Phobius"/>
    </source>
</evidence>
<keyword evidence="1" id="KW-0472">Membrane</keyword>
<accession>A0A291L9Y2</accession>
<dbReference type="KEGG" id="vg:54982935"/>
<evidence type="ECO:0000313" key="3">
    <source>
        <dbReference type="Proteomes" id="UP000228765"/>
    </source>
</evidence>